<keyword evidence="6" id="KW-0067">ATP-binding</keyword>
<dbReference type="Gene3D" id="3.40.50.300">
    <property type="entry name" value="P-loop containing nucleotide triphosphate hydrolases"/>
    <property type="match status" value="1"/>
</dbReference>
<evidence type="ECO:0000259" key="15">
    <source>
        <dbReference type="PROSITE" id="PS50158"/>
    </source>
</evidence>
<feature type="non-terminal residue" evidence="17">
    <location>
        <position position="1"/>
    </location>
</feature>
<keyword evidence="13" id="KW-0479">Metal-binding</keyword>
<evidence type="ECO:0000256" key="11">
    <source>
        <dbReference type="ARBA" id="ARBA00034808"/>
    </source>
</evidence>
<dbReference type="Pfam" id="PF00270">
    <property type="entry name" value="DEAD"/>
    <property type="match status" value="1"/>
</dbReference>
<dbReference type="SUPFAM" id="SSF57756">
    <property type="entry name" value="Retrovirus zinc finger-like domains"/>
    <property type="match status" value="1"/>
</dbReference>
<evidence type="ECO:0000256" key="13">
    <source>
        <dbReference type="PROSITE-ProRule" id="PRU00047"/>
    </source>
</evidence>
<dbReference type="GO" id="GO:0016787">
    <property type="term" value="F:hydrolase activity"/>
    <property type="evidence" value="ECO:0007669"/>
    <property type="project" value="UniProtKB-KW"/>
</dbReference>
<keyword evidence="13" id="KW-0862">Zinc</keyword>
<keyword evidence="7" id="KW-0238">DNA-binding</keyword>
<protein>
    <recommendedName>
        <fullName evidence="11">DNA 3'-5' helicase</fullName>
        <ecNumber evidence="11">5.6.2.4</ecNumber>
    </recommendedName>
</protein>
<dbReference type="Proteomes" id="UP000525714">
    <property type="component" value="Unassembled WGS sequence"/>
</dbReference>
<keyword evidence="3" id="KW-0547">Nucleotide-binding</keyword>
<gene>
    <name evidence="17" type="primary">Recql4</name>
    <name evidence="17" type="ORF">MIOMAC_R15703</name>
</gene>
<keyword evidence="5 17" id="KW-0347">Helicase</keyword>
<evidence type="ECO:0000256" key="8">
    <source>
        <dbReference type="ARBA" id="ARBA00023235"/>
    </source>
</evidence>
<keyword evidence="13" id="KW-0863">Zinc-finger</keyword>
<evidence type="ECO:0000256" key="6">
    <source>
        <dbReference type="ARBA" id="ARBA00022840"/>
    </source>
</evidence>
<evidence type="ECO:0000256" key="5">
    <source>
        <dbReference type="ARBA" id="ARBA00022806"/>
    </source>
</evidence>
<dbReference type="GO" id="GO:0000723">
    <property type="term" value="P:telomere maintenance"/>
    <property type="evidence" value="ECO:0007669"/>
    <property type="project" value="TreeGrafter"/>
</dbReference>
<evidence type="ECO:0000313" key="17">
    <source>
        <dbReference type="EMBL" id="NWT07476.1"/>
    </source>
</evidence>
<dbReference type="GO" id="GO:0005694">
    <property type="term" value="C:chromosome"/>
    <property type="evidence" value="ECO:0007669"/>
    <property type="project" value="TreeGrafter"/>
</dbReference>
<comment type="similarity">
    <text evidence="2">Belongs to the helicase family. RecQ subfamily.</text>
</comment>
<dbReference type="InterPro" id="IPR014001">
    <property type="entry name" value="Helicase_ATP-bd"/>
</dbReference>
<dbReference type="InterPro" id="IPR001878">
    <property type="entry name" value="Znf_CCHC"/>
</dbReference>
<evidence type="ECO:0000256" key="2">
    <source>
        <dbReference type="ARBA" id="ARBA00005446"/>
    </source>
</evidence>
<dbReference type="InterPro" id="IPR011545">
    <property type="entry name" value="DEAD/DEAH_box_helicase_dom"/>
</dbReference>
<dbReference type="GO" id="GO:0008270">
    <property type="term" value="F:zinc ion binding"/>
    <property type="evidence" value="ECO:0007669"/>
    <property type="project" value="UniProtKB-KW"/>
</dbReference>
<dbReference type="FunFam" id="3.40.50.300:FF:000772">
    <property type="entry name" value="ATP-dependent DNA helicase Q4"/>
    <property type="match status" value="1"/>
</dbReference>
<evidence type="ECO:0000256" key="4">
    <source>
        <dbReference type="ARBA" id="ARBA00022801"/>
    </source>
</evidence>
<feature type="domain" description="CCHC-type" evidence="15">
    <location>
        <begin position="54"/>
        <end position="68"/>
    </location>
</feature>
<dbReference type="PANTHER" id="PTHR13710:SF108">
    <property type="entry name" value="ATP-DEPENDENT DNA HELICASE Q4"/>
    <property type="match status" value="1"/>
</dbReference>
<evidence type="ECO:0000256" key="1">
    <source>
        <dbReference type="ARBA" id="ARBA00004123"/>
    </source>
</evidence>
<keyword evidence="8" id="KW-0413">Isomerase</keyword>
<dbReference type="Pfam" id="PF00098">
    <property type="entry name" value="zf-CCHC"/>
    <property type="match status" value="1"/>
</dbReference>
<feature type="compositionally biased region" description="Low complexity" evidence="14">
    <location>
        <begin position="128"/>
        <end position="141"/>
    </location>
</feature>
<dbReference type="PROSITE" id="PS50158">
    <property type="entry name" value="ZF_CCHC"/>
    <property type="match status" value="1"/>
</dbReference>
<dbReference type="InterPro" id="IPR036875">
    <property type="entry name" value="Znf_CCHC_sf"/>
</dbReference>
<comment type="caution">
    <text evidence="17">The sequence shown here is derived from an EMBL/GenBank/DDBJ whole genome shotgun (WGS) entry which is preliminary data.</text>
</comment>
<dbReference type="GO" id="GO:0003677">
    <property type="term" value="F:DNA binding"/>
    <property type="evidence" value="ECO:0007669"/>
    <property type="project" value="UniProtKB-KW"/>
</dbReference>
<evidence type="ECO:0000256" key="7">
    <source>
        <dbReference type="ARBA" id="ARBA00023125"/>
    </source>
</evidence>
<dbReference type="Gene3D" id="4.10.60.10">
    <property type="entry name" value="Zinc finger, CCHC-type"/>
    <property type="match status" value="1"/>
</dbReference>
<evidence type="ECO:0000256" key="12">
    <source>
        <dbReference type="ARBA" id="ARBA00049360"/>
    </source>
</evidence>
<dbReference type="GO" id="GO:0005524">
    <property type="term" value="F:ATP binding"/>
    <property type="evidence" value="ECO:0007669"/>
    <property type="project" value="UniProtKB-KW"/>
</dbReference>
<dbReference type="GO" id="GO:0005634">
    <property type="term" value="C:nucleus"/>
    <property type="evidence" value="ECO:0007669"/>
    <property type="project" value="UniProtKB-SubCell"/>
</dbReference>
<dbReference type="EMBL" id="VYZC01002398">
    <property type="protein sequence ID" value="NWT07476.1"/>
    <property type="molecule type" value="Genomic_DNA"/>
</dbReference>
<proteinExistence type="inferred from homology"/>
<dbReference type="PROSITE" id="PS51192">
    <property type="entry name" value="HELICASE_ATP_BIND_1"/>
    <property type="match status" value="1"/>
</dbReference>
<evidence type="ECO:0000256" key="9">
    <source>
        <dbReference type="ARBA" id="ARBA00023242"/>
    </source>
</evidence>
<evidence type="ECO:0000313" key="18">
    <source>
        <dbReference type="Proteomes" id="UP000525714"/>
    </source>
</evidence>
<comment type="catalytic activity">
    <reaction evidence="10">
        <text>Couples ATP hydrolysis with the unwinding of duplex DNA by translocating in the 3'-5' direction.</text>
        <dbReference type="EC" id="5.6.2.4"/>
    </reaction>
</comment>
<feature type="domain" description="Helicase ATP-binding" evidence="16">
    <location>
        <begin position="169"/>
        <end position="302"/>
    </location>
</feature>
<name>A0A7K5KMN1_9TYRA</name>
<feature type="region of interest" description="Disordered" evidence="14">
    <location>
        <begin position="101"/>
        <end position="141"/>
    </location>
</feature>
<dbReference type="GO" id="GO:0043138">
    <property type="term" value="F:3'-5' DNA helicase activity"/>
    <property type="evidence" value="ECO:0007669"/>
    <property type="project" value="UniProtKB-EC"/>
</dbReference>
<dbReference type="PANTHER" id="PTHR13710">
    <property type="entry name" value="DNA HELICASE RECQ FAMILY MEMBER"/>
    <property type="match status" value="1"/>
</dbReference>
<organism evidence="17 18">
    <name type="scientific">Mionectes macconnelli</name>
    <name type="common">McConnell's flycatcher</name>
    <dbReference type="NCBI Taxonomy" id="254557"/>
    <lineage>
        <taxon>Eukaryota</taxon>
        <taxon>Metazoa</taxon>
        <taxon>Chordata</taxon>
        <taxon>Craniata</taxon>
        <taxon>Vertebrata</taxon>
        <taxon>Euteleostomi</taxon>
        <taxon>Archelosauria</taxon>
        <taxon>Archosauria</taxon>
        <taxon>Dinosauria</taxon>
        <taxon>Saurischia</taxon>
        <taxon>Theropoda</taxon>
        <taxon>Coelurosauria</taxon>
        <taxon>Aves</taxon>
        <taxon>Neognathae</taxon>
        <taxon>Neoaves</taxon>
        <taxon>Telluraves</taxon>
        <taxon>Australaves</taxon>
        <taxon>Passeriformes</taxon>
        <taxon>Tyrannidae</taxon>
        <taxon>Mionectes</taxon>
    </lineage>
</organism>
<dbReference type="GO" id="GO:0000724">
    <property type="term" value="P:double-strand break repair via homologous recombination"/>
    <property type="evidence" value="ECO:0007669"/>
    <property type="project" value="TreeGrafter"/>
</dbReference>
<evidence type="ECO:0000259" key="16">
    <source>
        <dbReference type="PROSITE" id="PS51192"/>
    </source>
</evidence>
<accession>A0A7K5KMN1</accession>
<keyword evidence="4" id="KW-0378">Hydrolase</keyword>
<keyword evidence="18" id="KW-1185">Reference proteome</keyword>
<dbReference type="GO" id="GO:0009378">
    <property type="term" value="F:four-way junction helicase activity"/>
    <property type="evidence" value="ECO:0007669"/>
    <property type="project" value="TreeGrafter"/>
</dbReference>
<dbReference type="SMART" id="SM00343">
    <property type="entry name" value="ZnF_C2HC"/>
    <property type="match status" value="1"/>
</dbReference>
<sequence>RAAPRNAGNFVRLNLKRKTYTRFSLRGKSLRKQAWREKWRKKSARFGGGGSDVCFRCGETGHWASECRGQAGNAGNCSEGFFREGSSGIRGGRGWWVQWVEPGLGPDAPGSPPDTARPEFPPSPPARAPVEPLYRPAADGTAPDPPAEVLGALGELGYASFRPGQAAAVMRILCGLSTLVVLPTGTGKSLCYQLPALLFHRRRRALTLVVSPLVSLMDDQVSGLPPCLRAACVHSNMPRAQRENVLEKVRAGEVQVLLLSPEALVGGSGSEFLAGRDRLPPVAFACLDEAHCVSQWSHNFRP</sequence>
<comment type="subcellular location">
    <subcellularLocation>
        <location evidence="1">Nucleus</location>
    </subcellularLocation>
</comment>
<comment type="catalytic activity">
    <reaction evidence="12">
        <text>ATP + H2O = ADP + phosphate + H(+)</text>
        <dbReference type="Rhea" id="RHEA:13065"/>
        <dbReference type="ChEBI" id="CHEBI:15377"/>
        <dbReference type="ChEBI" id="CHEBI:15378"/>
        <dbReference type="ChEBI" id="CHEBI:30616"/>
        <dbReference type="ChEBI" id="CHEBI:43474"/>
        <dbReference type="ChEBI" id="CHEBI:456216"/>
    </reaction>
</comment>
<evidence type="ECO:0000256" key="3">
    <source>
        <dbReference type="ARBA" id="ARBA00022741"/>
    </source>
</evidence>
<dbReference type="AlphaFoldDB" id="A0A7K5KMN1"/>
<feature type="non-terminal residue" evidence="17">
    <location>
        <position position="302"/>
    </location>
</feature>
<reference evidence="17 18" key="1">
    <citation type="submission" date="2019-09" db="EMBL/GenBank/DDBJ databases">
        <title>Bird 10,000 Genomes (B10K) Project - Family phase.</title>
        <authorList>
            <person name="Zhang G."/>
        </authorList>
    </citation>
    <scope>NUCLEOTIDE SEQUENCE [LARGE SCALE GENOMIC DNA]</scope>
    <source>
        <strain evidence="17">B10K-DU-003-16</strain>
        <tissue evidence="17">Mixed tissue sample</tissue>
    </source>
</reference>
<dbReference type="SUPFAM" id="SSF52540">
    <property type="entry name" value="P-loop containing nucleoside triphosphate hydrolases"/>
    <property type="match status" value="1"/>
</dbReference>
<dbReference type="InterPro" id="IPR027417">
    <property type="entry name" value="P-loop_NTPase"/>
</dbReference>
<evidence type="ECO:0000256" key="10">
    <source>
        <dbReference type="ARBA" id="ARBA00034617"/>
    </source>
</evidence>
<evidence type="ECO:0000256" key="14">
    <source>
        <dbReference type="SAM" id="MobiDB-lite"/>
    </source>
</evidence>
<keyword evidence="9" id="KW-0539">Nucleus</keyword>
<dbReference type="GO" id="GO:0005737">
    <property type="term" value="C:cytoplasm"/>
    <property type="evidence" value="ECO:0007669"/>
    <property type="project" value="TreeGrafter"/>
</dbReference>
<dbReference type="EC" id="5.6.2.4" evidence="11"/>